<protein>
    <submittedName>
        <fullName evidence="2">Uncharacterized protein</fullName>
    </submittedName>
</protein>
<proteinExistence type="predicted"/>
<organism evidence="2 3">
    <name type="scientific">Streptomyces capitiformicae</name>
    <dbReference type="NCBI Taxonomy" id="2014920"/>
    <lineage>
        <taxon>Bacteria</taxon>
        <taxon>Bacillati</taxon>
        <taxon>Actinomycetota</taxon>
        <taxon>Actinomycetes</taxon>
        <taxon>Kitasatosporales</taxon>
        <taxon>Streptomycetaceae</taxon>
        <taxon>Streptomyces</taxon>
    </lineage>
</organism>
<accession>A0A919GF23</accession>
<sequence length="69" mass="7878">MLRGPLLSPYRVGRPEHSQQQRGWRTASMVAERVNAWAGLVGLVERGYDDMDAGATWCPVRHWRRIGES</sequence>
<gene>
    <name evidence="2" type="ORF">GCM10017771_08760</name>
</gene>
<dbReference type="EMBL" id="BNAT01000002">
    <property type="protein sequence ID" value="GHH83013.1"/>
    <property type="molecule type" value="Genomic_DNA"/>
</dbReference>
<dbReference type="AlphaFoldDB" id="A0A919GF23"/>
<keyword evidence="3" id="KW-1185">Reference proteome</keyword>
<dbReference type="Proteomes" id="UP000603227">
    <property type="component" value="Unassembled WGS sequence"/>
</dbReference>
<evidence type="ECO:0000256" key="1">
    <source>
        <dbReference type="SAM" id="MobiDB-lite"/>
    </source>
</evidence>
<evidence type="ECO:0000313" key="3">
    <source>
        <dbReference type="Proteomes" id="UP000603227"/>
    </source>
</evidence>
<feature type="region of interest" description="Disordered" evidence="1">
    <location>
        <begin position="1"/>
        <end position="24"/>
    </location>
</feature>
<name>A0A919GF23_9ACTN</name>
<comment type="caution">
    <text evidence="2">The sequence shown here is derived from an EMBL/GenBank/DDBJ whole genome shotgun (WGS) entry which is preliminary data.</text>
</comment>
<reference evidence="2" key="1">
    <citation type="journal article" date="2014" name="Int. J. Syst. Evol. Microbiol.">
        <title>Complete genome sequence of Corynebacterium casei LMG S-19264T (=DSM 44701T), isolated from a smear-ripened cheese.</title>
        <authorList>
            <consortium name="US DOE Joint Genome Institute (JGI-PGF)"/>
            <person name="Walter F."/>
            <person name="Albersmeier A."/>
            <person name="Kalinowski J."/>
            <person name="Ruckert C."/>
        </authorList>
    </citation>
    <scope>NUCLEOTIDE SEQUENCE</scope>
    <source>
        <strain evidence="2">CGMCC 4.7403</strain>
    </source>
</reference>
<evidence type="ECO:0000313" key="2">
    <source>
        <dbReference type="EMBL" id="GHH83013.1"/>
    </source>
</evidence>
<reference evidence="2" key="2">
    <citation type="submission" date="2020-09" db="EMBL/GenBank/DDBJ databases">
        <authorList>
            <person name="Sun Q."/>
            <person name="Zhou Y."/>
        </authorList>
    </citation>
    <scope>NUCLEOTIDE SEQUENCE</scope>
    <source>
        <strain evidence="2">CGMCC 4.7403</strain>
    </source>
</reference>